<evidence type="ECO:0000259" key="8">
    <source>
        <dbReference type="Pfam" id="PF02879"/>
    </source>
</evidence>
<dbReference type="RefSeq" id="WP_258393410.1">
    <property type="nucleotide sequence ID" value="NZ_AP019769.1"/>
</dbReference>
<keyword evidence="4" id="KW-0479">Metal-binding</keyword>
<feature type="domain" description="Alpha-D-phosphohexomutase alpha/beta/alpha" evidence="9">
    <location>
        <begin position="268"/>
        <end position="337"/>
    </location>
</feature>
<dbReference type="KEGG" id="naer:MJ1_0205"/>
<keyword evidence="6" id="KW-0413">Isomerase</keyword>
<dbReference type="SUPFAM" id="SSF53738">
    <property type="entry name" value="Phosphoglucomutase, first 3 domains"/>
    <property type="match status" value="3"/>
</dbReference>
<dbReference type="InterPro" id="IPR016055">
    <property type="entry name" value="A-D-PHexomutase_a/b/a-I/II/III"/>
</dbReference>
<feature type="domain" description="Alpha-D-phosphohexomutase alpha/beta/alpha" evidence="8">
    <location>
        <begin position="151"/>
        <end position="244"/>
    </location>
</feature>
<evidence type="ECO:0000313" key="11">
    <source>
        <dbReference type="Proteomes" id="UP001055553"/>
    </source>
</evidence>
<organism evidence="10 11">
    <name type="scientific">Nanobdella aerobiophila</name>
    <dbReference type="NCBI Taxonomy" id="2586965"/>
    <lineage>
        <taxon>Archaea</taxon>
        <taxon>Nanobdellota</taxon>
        <taxon>Nanobdellia</taxon>
        <taxon>Nanobdellales</taxon>
        <taxon>Nanobdellaceae</taxon>
        <taxon>Nanobdella</taxon>
    </lineage>
</organism>
<dbReference type="InterPro" id="IPR005846">
    <property type="entry name" value="A-D-PHexomutase_a/b/a-III"/>
</dbReference>
<dbReference type="AlphaFoldDB" id="A0A915SKI9"/>
<protein>
    <submittedName>
        <fullName evidence="10">Phosphomannomutase</fullName>
    </submittedName>
</protein>
<evidence type="ECO:0000256" key="1">
    <source>
        <dbReference type="ARBA" id="ARBA00001946"/>
    </source>
</evidence>
<gene>
    <name evidence="10" type="ORF">MJ1_0205</name>
</gene>
<evidence type="ECO:0000256" key="3">
    <source>
        <dbReference type="ARBA" id="ARBA00022553"/>
    </source>
</evidence>
<dbReference type="Gene3D" id="3.40.120.10">
    <property type="entry name" value="Alpha-D-Glucose-1,6-Bisphosphate, subunit A, domain 3"/>
    <property type="match status" value="3"/>
</dbReference>
<dbReference type="InterPro" id="IPR005844">
    <property type="entry name" value="A-D-PHexomutase_a/b/a-I"/>
</dbReference>
<evidence type="ECO:0000256" key="5">
    <source>
        <dbReference type="ARBA" id="ARBA00022842"/>
    </source>
</evidence>
<keyword evidence="5" id="KW-0460">Magnesium</keyword>
<sequence length="433" mass="49814">MASVFKLYDIRGIYGKDLTDEIIYKIGFGLGKYFNNYETIGIVRDIRVHSERIRNILASTLIYTHDILDFGVGSTPEAHYLAKVYNIPVLMITASHNPPEYNGIKPINSNGNDLPQEDIKKIEELTYQTEKPSEKVGNIEEENAIELYKWHIKKKFKSVSGFKLGYDPSNSVLSLMKDIVTDLGNEIVPINDKIDGTFPGHMPDPSKDENIKPLKDLMKSKNDLDIGFMFDSDGDRLGIIGKDGERIGMDKYIIPFIKKDRRYVLEISLPIYLRKLIKESGAEDIVRRPGHTFIKFACQQNRAFLGIEYTGHIYFAENDYIDDALFGALMLLKYMKKGFNINNVNIPEFQWIERDIPRGNIDLVQKVKEYGKNNNYTLNDLNGDLDGIELLKDNLRILVRYSETEPLFRIVIDSYKKEIDPEKIYNEIVQLSN</sequence>
<dbReference type="InterPro" id="IPR036900">
    <property type="entry name" value="A-D-PHexomutase_C_sf"/>
</dbReference>
<dbReference type="InterPro" id="IPR005841">
    <property type="entry name" value="Alpha-D-phosphohexomutase_SF"/>
</dbReference>
<evidence type="ECO:0000259" key="7">
    <source>
        <dbReference type="Pfam" id="PF02878"/>
    </source>
</evidence>
<accession>A0A915SKI9</accession>
<dbReference type="Pfam" id="PF02880">
    <property type="entry name" value="PGM_PMM_III"/>
    <property type="match status" value="1"/>
</dbReference>
<dbReference type="Gene3D" id="3.30.310.50">
    <property type="entry name" value="Alpha-D-phosphohexomutase, C-terminal domain"/>
    <property type="match status" value="1"/>
</dbReference>
<dbReference type="GO" id="GO:0005975">
    <property type="term" value="P:carbohydrate metabolic process"/>
    <property type="evidence" value="ECO:0007669"/>
    <property type="project" value="InterPro"/>
</dbReference>
<dbReference type="PRINTS" id="PR00509">
    <property type="entry name" value="PGMPMM"/>
</dbReference>
<dbReference type="InterPro" id="IPR005845">
    <property type="entry name" value="A-D-PHexomutase_a/b/a-II"/>
</dbReference>
<dbReference type="SUPFAM" id="SSF55957">
    <property type="entry name" value="Phosphoglucomutase, C-terminal domain"/>
    <property type="match status" value="1"/>
</dbReference>
<dbReference type="Proteomes" id="UP001055553">
    <property type="component" value="Chromosome"/>
</dbReference>
<evidence type="ECO:0000313" key="10">
    <source>
        <dbReference type="EMBL" id="BBL45376.1"/>
    </source>
</evidence>
<evidence type="ECO:0000259" key="9">
    <source>
        <dbReference type="Pfam" id="PF02880"/>
    </source>
</evidence>
<comment type="similarity">
    <text evidence="2">Belongs to the phosphohexose mutase family.</text>
</comment>
<dbReference type="PANTHER" id="PTHR43771">
    <property type="entry name" value="PHOSPHOMANNOMUTASE"/>
    <property type="match status" value="1"/>
</dbReference>
<keyword evidence="11" id="KW-1185">Reference proteome</keyword>
<feature type="domain" description="Alpha-D-phosphohexomutase alpha/beta/alpha" evidence="7">
    <location>
        <begin position="4"/>
        <end position="130"/>
    </location>
</feature>
<dbReference type="GO" id="GO:0046872">
    <property type="term" value="F:metal ion binding"/>
    <property type="evidence" value="ECO:0007669"/>
    <property type="project" value="UniProtKB-KW"/>
</dbReference>
<evidence type="ECO:0000256" key="6">
    <source>
        <dbReference type="ARBA" id="ARBA00023235"/>
    </source>
</evidence>
<reference evidence="11" key="1">
    <citation type="journal article" date="2022" name="Int. J. Syst. Evol. Microbiol.">
        <title>Nanobdella aerobiophila gen. nov., sp. nov., a thermoacidophilic, obligate ectosymbiotic archaeon, and proposal of Nanobdellaceae fam. nov., Nanobdellales ord. nov. and Nanobdellia class. nov.</title>
        <authorList>
            <person name="Kato S."/>
            <person name="Ogasawara A."/>
            <person name="Itoh T."/>
            <person name="Sakai H.D."/>
            <person name="Shimizu M."/>
            <person name="Yuki M."/>
            <person name="Kaneko M."/>
            <person name="Takashina T."/>
            <person name="Ohkuma M."/>
        </authorList>
    </citation>
    <scope>NUCLEOTIDE SEQUENCE [LARGE SCALE GENOMIC DNA]</scope>
    <source>
        <strain evidence="11">MJ1</strain>
    </source>
</reference>
<keyword evidence="3" id="KW-0597">Phosphoprotein</keyword>
<evidence type="ECO:0000256" key="2">
    <source>
        <dbReference type="ARBA" id="ARBA00010231"/>
    </source>
</evidence>
<proteinExistence type="inferred from homology"/>
<dbReference type="GO" id="GO:0016868">
    <property type="term" value="F:intramolecular phosphotransferase activity"/>
    <property type="evidence" value="ECO:0007669"/>
    <property type="project" value="InterPro"/>
</dbReference>
<evidence type="ECO:0000256" key="4">
    <source>
        <dbReference type="ARBA" id="ARBA00022723"/>
    </source>
</evidence>
<comment type="cofactor">
    <cofactor evidence="1">
        <name>Mg(2+)</name>
        <dbReference type="ChEBI" id="CHEBI:18420"/>
    </cofactor>
</comment>
<name>A0A915SKI9_9ARCH</name>
<dbReference type="Pfam" id="PF02878">
    <property type="entry name" value="PGM_PMM_I"/>
    <property type="match status" value="1"/>
</dbReference>
<dbReference type="Pfam" id="PF02879">
    <property type="entry name" value="PGM_PMM_II"/>
    <property type="match status" value="1"/>
</dbReference>
<dbReference type="GeneID" id="74568157"/>
<dbReference type="EMBL" id="AP019769">
    <property type="protein sequence ID" value="BBL45376.1"/>
    <property type="molecule type" value="Genomic_DNA"/>
</dbReference>
<dbReference type="PANTHER" id="PTHR43771:SF1">
    <property type="entry name" value="PHOSPHOMANNOMUTASE"/>
    <property type="match status" value="1"/>
</dbReference>